<dbReference type="SUPFAM" id="SSF55729">
    <property type="entry name" value="Acyl-CoA N-acyltransferases (Nat)"/>
    <property type="match status" value="1"/>
</dbReference>
<dbReference type="Gene3D" id="3.40.630.30">
    <property type="match status" value="1"/>
</dbReference>
<proteinExistence type="predicted"/>
<evidence type="ECO:0000313" key="2">
    <source>
        <dbReference type="Proteomes" id="UP000632125"/>
    </source>
</evidence>
<gene>
    <name evidence="1" type="ORF">IDH41_17655</name>
</gene>
<dbReference type="RefSeq" id="WP_190863313.1">
    <property type="nucleotide sequence ID" value="NZ_JACXIY010000020.1"/>
</dbReference>
<dbReference type="InterPro" id="IPR016181">
    <property type="entry name" value="Acyl_CoA_acyltransferase"/>
</dbReference>
<accession>A0A927H791</accession>
<protein>
    <submittedName>
        <fullName evidence="1">Uncharacterized protein</fullName>
    </submittedName>
</protein>
<comment type="caution">
    <text evidence="1">The sequence shown here is derived from an EMBL/GenBank/DDBJ whole genome shotgun (WGS) entry which is preliminary data.</text>
</comment>
<name>A0A927H791_9BACL</name>
<reference evidence="1" key="1">
    <citation type="submission" date="2020-09" db="EMBL/GenBank/DDBJ databases">
        <title>A novel bacterium of genus Paenibacillus, isolated from South China Sea.</title>
        <authorList>
            <person name="Huang H."/>
            <person name="Mo K."/>
            <person name="Hu Y."/>
        </authorList>
    </citation>
    <scope>NUCLEOTIDE SEQUENCE</scope>
    <source>
        <strain evidence="1">IB182493</strain>
    </source>
</reference>
<organism evidence="1 2">
    <name type="scientific">Paenibacillus arenilitoris</name>
    <dbReference type="NCBI Taxonomy" id="2772299"/>
    <lineage>
        <taxon>Bacteria</taxon>
        <taxon>Bacillati</taxon>
        <taxon>Bacillota</taxon>
        <taxon>Bacilli</taxon>
        <taxon>Bacillales</taxon>
        <taxon>Paenibacillaceae</taxon>
        <taxon>Paenibacillus</taxon>
    </lineage>
</organism>
<dbReference type="Proteomes" id="UP000632125">
    <property type="component" value="Unassembled WGS sequence"/>
</dbReference>
<keyword evidence="2" id="KW-1185">Reference proteome</keyword>
<dbReference type="EMBL" id="JACXIY010000020">
    <property type="protein sequence ID" value="MBD2870408.1"/>
    <property type="molecule type" value="Genomic_DNA"/>
</dbReference>
<dbReference type="AlphaFoldDB" id="A0A927H791"/>
<evidence type="ECO:0000313" key="1">
    <source>
        <dbReference type="EMBL" id="MBD2870408.1"/>
    </source>
</evidence>
<sequence>MFKQVENATEAAFFNDIWTSVWKEKGYELEYSDQPLAQYVIVTPDGHFIGTSEINRFDPRNSSVLQAAALPGSILAAAEDGLVAEIDKIALLKPYRGKYLSDLLSSIVYFADRHHYRYFVSLLEPVFYRALRVSFHIPMERLGGESYYKGDYVIPVLFETNQMYVKMPMFYWLKYPS</sequence>